<feature type="compositionally biased region" description="Low complexity" evidence="2">
    <location>
        <begin position="853"/>
        <end position="864"/>
    </location>
</feature>
<feature type="domain" description="Sortilin N-terminal" evidence="3">
    <location>
        <begin position="58"/>
        <end position="180"/>
    </location>
</feature>
<dbReference type="InterPro" id="IPR036278">
    <property type="entry name" value="Sialidase_sf"/>
</dbReference>
<name>A0A6J4UI88_9BACT</name>
<protein>
    <submittedName>
        <fullName evidence="4">GH74</fullName>
    </submittedName>
</protein>
<feature type="region of interest" description="Disordered" evidence="2">
    <location>
        <begin position="853"/>
        <end position="886"/>
    </location>
</feature>
<evidence type="ECO:0000256" key="1">
    <source>
        <dbReference type="ARBA" id="ARBA00022737"/>
    </source>
</evidence>
<evidence type="ECO:0000256" key="2">
    <source>
        <dbReference type="SAM" id="MobiDB-lite"/>
    </source>
</evidence>
<dbReference type="PANTHER" id="PTHR43739">
    <property type="entry name" value="XYLOGLUCANASE (EUROFUNG)"/>
    <property type="match status" value="1"/>
</dbReference>
<dbReference type="Gene3D" id="2.130.10.10">
    <property type="entry name" value="YVTN repeat-like/Quinoprotein amine dehydrogenase"/>
    <property type="match status" value="4"/>
</dbReference>
<evidence type="ECO:0000313" key="4">
    <source>
        <dbReference type="EMBL" id="CAA9548020.1"/>
    </source>
</evidence>
<gene>
    <name evidence="4" type="ORF">AVDCRST_MAG19-544</name>
</gene>
<dbReference type="PANTHER" id="PTHR43739:SF5">
    <property type="entry name" value="EXO-ALPHA-SIALIDASE"/>
    <property type="match status" value="1"/>
</dbReference>
<dbReference type="CDD" id="cd15482">
    <property type="entry name" value="Sialidase_non-viral"/>
    <property type="match status" value="3"/>
</dbReference>
<reference evidence="4" key="1">
    <citation type="submission" date="2020-02" db="EMBL/GenBank/DDBJ databases">
        <authorList>
            <person name="Meier V. D."/>
        </authorList>
    </citation>
    <scope>NUCLEOTIDE SEQUENCE</scope>
    <source>
        <strain evidence="4">AVDCRST_MAG19</strain>
    </source>
</reference>
<dbReference type="SUPFAM" id="SSF110296">
    <property type="entry name" value="Oligoxyloglucan reducing end-specific cellobiohydrolase"/>
    <property type="match status" value="1"/>
</dbReference>
<dbReference type="EMBL" id="CADCWL010000023">
    <property type="protein sequence ID" value="CAA9548020.1"/>
    <property type="molecule type" value="Genomic_DNA"/>
</dbReference>
<dbReference type="InterPro" id="IPR031778">
    <property type="entry name" value="Sortilin_N"/>
</dbReference>
<proteinExistence type="predicted"/>
<dbReference type="InterPro" id="IPR015943">
    <property type="entry name" value="WD40/YVTN_repeat-like_dom_sf"/>
</dbReference>
<feature type="region of interest" description="Disordered" evidence="2">
    <location>
        <begin position="1"/>
        <end position="20"/>
    </location>
</feature>
<dbReference type="GO" id="GO:0010411">
    <property type="term" value="P:xyloglucan metabolic process"/>
    <property type="evidence" value="ECO:0007669"/>
    <property type="project" value="TreeGrafter"/>
</dbReference>
<keyword evidence="1" id="KW-0677">Repeat</keyword>
<dbReference type="AlphaFoldDB" id="A0A6J4UI88"/>
<dbReference type="SUPFAM" id="SSF50939">
    <property type="entry name" value="Sialidases"/>
    <property type="match status" value="1"/>
</dbReference>
<feature type="compositionally biased region" description="Polar residues" evidence="2">
    <location>
        <begin position="1"/>
        <end position="17"/>
    </location>
</feature>
<evidence type="ECO:0000259" key="3">
    <source>
        <dbReference type="Pfam" id="PF15902"/>
    </source>
</evidence>
<accession>A0A6J4UI88</accession>
<dbReference type="Pfam" id="PF15902">
    <property type="entry name" value="Sortilin-Vps10"/>
    <property type="match status" value="1"/>
</dbReference>
<organism evidence="4">
    <name type="scientific">uncultured Thermomicrobiales bacterium</name>
    <dbReference type="NCBI Taxonomy" id="1645740"/>
    <lineage>
        <taxon>Bacteria</taxon>
        <taxon>Pseudomonadati</taxon>
        <taxon>Thermomicrobiota</taxon>
        <taxon>Thermomicrobia</taxon>
        <taxon>Thermomicrobiales</taxon>
        <taxon>environmental samples</taxon>
    </lineage>
</organism>
<dbReference type="InterPro" id="IPR052025">
    <property type="entry name" value="Xyloglucanase_GH74"/>
</dbReference>
<sequence length="1105" mass="118906">MALSHNGTTGTHGNESTDPLDRLEWRCVGPHRGGRVVAVAGDPSHIGTFYFGSTGGGVWKTTDGGQYWENVSDGFFKRASVGGLALSPADPNVLYAAMGESTIRGNVSHGDGVYRSTDAGRTWTHLGLARTRNIGRVRVHPQNPDLVYVAALGHAHGPNPERGLYRSSDGGKRWTQLLSRGEEAGAVDLVLDPANPRLLYASFWEARRGPYSMSSGGPGSGLWRSTDGGDTWADLSRKPGMPKGITGKIGLAVSPAQSGRVWAIVEHEQGGVFRSDDAGETWERLNEERSLRQRAWYYSHLCADPRDPNTLWCLNVELWRSVDGGKTFQQVPAPHGDNHDLWIDPANPHRMILGNDGGGTVSFNGGLSWSTLYNQPTAELYHVAVDGRTPYRLYGAQQDNTTMSVPGRSNRDAITVTEWYEIGGGESGHVAVHPNDPNVVFAGSYQGFLTRYDHATGQLRDVTVWPEAYSGWAAQDFKHRFNWTSPTLFSPHDPNTLYTAANVVFRSRDEGASWEAISPDLSRNDPATLQPSGGPITKDNTGAEVYGTVFALAESPRQPGLLWAGSDDGLVHLSRDGGASWQNVTPPELPEWALISTVEPSPHDPAVAFLAATRYKKDDFQPYLFRTDDFGQSWRKIVAGIPDDDFVRVVREDPARPGLLYAGTETGIYLSADGGDAWRRLGGNLPVVPIHDLVLAQGDLVVATHGRSFWILDDVSLLHQLAQSDGETAPPPPPGTHLFRPRDTTRFGRLSGFGHSPVPGKNYAFAAGLIPAFNQTKDADGETETAWLDAGTNPPNGVVVHYALSEEPAAQITLAFLDAEGREVRSFKSKEPKPEEPAAVDGAEAGLATAEPAAPAGAVAGGEDTAADEDDKEKEPTVPAKPGLNRFVWNMRHADAAKIATKGGDQPGRDGPLAAPGDYRVSLAVGDQTFTEPFTIRKDPRVASTEDDLAAQFALGLQIRDTLSNVNEAINRVRAVREQADVWATRTEGTPPGEQIAGAAKELKAKLDGIEGELIQTKAKSSQDTLNFPVKLNSKLAALAGSVGSGDTAPTAQQRDLFADLSARVDAQLAALRRIEETDVPAFNDLIRNAALPAIPPPPAPAADR</sequence>